<dbReference type="AlphaFoldDB" id="A0A1Y3U1Z0"/>
<keyword evidence="3" id="KW-1185">Reference proteome</keyword>
<dbReference type="EMBL" id="NFHO01000006">
    <property type="protein sequence ID" value="OUN42771.1"/>
    <property type="molecule type" value="Genomic_DNA"/>
</dbReference>
<dbReference type="Proteomes" id="UP000196560">
    <property type="component" value="Unassembled WGS sequence"/>
</dbReference>
<reference evidence="3" key="1">
    <citation type="submission" date="2017-04" db="EMBL/GenBank/DDBJ databases">
        <title>Function of individual gut microbiota members based on whole genome sequencing of pure cultures obtained from chicken caecum.</title>
        <authorList>
            <person name="Medvecky M."/>
            <person name="Cejkova D."/>
            <person name="Polansky O."/>
            <person name="Karasova D."/>
            <person name="Kubasova T."/>
            <person name="Cizek A."/>
            <person name="Rychlik I."/>
        </authorList>
    </citation>
    <scope>NUCLEOTIDE SEQUENCE [LARGE SCALE GENOMIC DNA]</scope>
    <source>
        <strain evidence="3">An70</strain>
    </source>
</reference>
<evidence type="ECO:0008006" key="4">
    <source>
        <dbReference type="Google" id="ProtNLM"/>
    </source>
</evidence>
<gene>
    <name evidence="2" type="ORF">B5G21_06065</name>
</gene>
<evidence type="ECO:0000256" key="1">
    <source>
        <dbReference type="SAM" id="Phobius"/>
    </source>
</evidence>
<name>A0A1Y3U1Z0_9ACTN</name>
<organism evidence="2 3">
    <name type="scientific">Enorma massiliensis</name>
    <dbReference type="NCBI Taxonomy" id="1472761"/>
    <lineage>
        <taxon>Bacteria</taxon>
        <taxon>Bacillati</taxon>
        <taxon>Actinomycetota</taxon>
        <taxon>Coriobacteriia</taxon>
        <taxon>Coriobacteriales</taxon>
        <taxon>Coriobacteriaceae</taxon>
        <taxon>Enorma</taxon>
    </lineage>
</organism>
<keyword evidence="1" id="KW-0812">Transmembrane</keyword>
<keyword evidence="1" id="KW-1133">Transmembrane helix</keyword>
<keyword evidence="1" id="KW-0472">Membrane</keyword>
<comment type="caution">
    <text evidence="2">The sequence shown here is derived from an EMBL/GenBank/DDBJ whole genome shotgun (WGS) entry which is preliminary data.</text>
</comment>
<sequence>MESKVSKMKPGLIGGLIAAGAAVVVGSVVGYMVATNPELRARLGRGARDAYETSKKKIVTMSEDVALRTAQVTKNPKINQDWVAHQWESVGY</sequence>
<feature type="transmembrane region" description="Helical" evidence="1">
    <location>
        <begin position="12"/>
        <end position="34"/>
    </location>
</feature>
<accession>A0A1Y3U1Z0</accession>
<evidence type="ECO:0000313" key="3">
    <source>
        <dbReference type="Proteomes" id="UP000196560"/>
    </source>
</evidence>
<protein>
    <recommendedName>
        <fullName evidence="4">YtxH domain-containing protein</fullName>
    </recommendedName>
</protein>
<evidence type="ECO:0000313" key="2">
    <source>
        <dbReference type="EMBL" id="OUN42771.1"/>
    </source>
</evidence>
<proteinExistence type="predicted"/>